<feature type="domain" description="NR LBD" evidence="13">
    <location>
        <begin position="300"/>
        <end position="544"/>
    </location>
</feature>
<evidence type="ECO:0000256" key="10">
    <source>
        <dbReference type="RuleBase" id="RU004334"/>
    </source>
</evidence>
<dbReference type="InterPro" id="IPR000536">
    <property type="entry name" value="Nucl_hrmn_rcpt_lig-bd"/>
</dbReference>
<evidence type="ECO:0000256" key="11">
    <source>
        <dbReference type="SAM" id="MobiDB-lite"/>
    </source>
</evidence>
<dbReference type="FunFam" id="3.30.50.10:FF:000031">
    <property type="entry name" value="Ecdysone receptor A1"/>
    <property type="match status" value="1"/>
</dbReference>
<keyword evidence="2 10" id="KW-0479">Metal-binding</keyword>
<comment type="subcellular location">
    <subcellularLocation>
        <location evidence="10">Nucleus</location>
    </subcellularLocation>
</comment>
<keyword evidence="9 10" id="KW-0539">Nucleus</keyword>
<keyword evidence="8 10" id="KW-0675">Receptor</keyword>
<evidence type="ECO:0000259" key="12">
    <source>
        <dbReference type="PROSITE" id="PS51030"/>
    </source>
</evidence>
<feature type="domain" description="Nuclear receptor" evidence="12">
    <location>
        <begin position="173"/>
        <end position="248"/>
    </location>
</feature>
<dbReference type="PROSITE" id="PS51030">
    <property type="entry name" value="NUCLEAR_REC_DBD_2"/>
    <property type="match status" value="1"/>
</dbReference>
<dbReference type="InterPro" id="IPR001628">
    <property type="entry name" value="Znf_hrmn_rcpt"/>
</dbReference>
<evidence type="ECO:0000256" key="4">
    <source>
        <dbReference type="ARBA" id="ARBA00022833"/>
    </source>
</evidence>
<keyword evidence="3 10" id="KW-0863">Zinc-finger</keyword>
<sequence length="544" mass="60897">MHRSASESMHTQRERHVSSCREALKDGRCLPAESRSDSCPAQLTLIMTTATVTYHELPPLTSWASEPTQTHVSPLPAEHPPLTAPNPVITPQQFLCNQTLAPYRTDAPPPDESSFWATNVFLPPTQFQQIHSAAASQVIVGDFRSKKRGSSSASIRTQSAPSSSGVLPQNVSEELCLVCGDKASGYHYNALTCEGCKGFFRRSITRKAVYYCKYGETCDIDMYMRRKCQHCRLKKCMEIGMRPERLRADSRVPLVVIPEEQCRIKREAKQKMRSSTERRSPSSPHLVTSTESSECALSLETRELISRIVAIDSQFAAPSNDSLMQLSEYSDVGSSFQHLAELTILNVQLIHQFTTHLPGFCKLTDDDKRTLHKTCKTEVLMLRTARCYDACEERVVLGNESRQWRYDREQYRAFIGPLADSIFDFAHSLAKLHLDQAEFVLLTAIAIFSDRTGLQQPKAVEDIAGGVHIRTAVLRRCAAAEATYCIRTPSDEAYRSAQSRFRTDGNLLRNRLVVEFCAVTNARDEIHSSEAIALPVLLTGCISK</sequence>
<dbReference type="SMART" id="SM00430">
    <property type="entry name" value="HOLI"/>
    <property type="match status" value="1"/>
</dbReference>
<dbReference type="PRINTS" id="PR00398">
    <property type="entry name" value="STRDHORMONER"/>
</dbReference>
<dbReference type="EMBL" id="JI166788">
    <property type="protein sequence ID" value="ADY42041.1"/>
    <property type="molecule type" value="mRNA"/>
</dbReference>
<evidence type="ECO:0000313" key="14">
    <source>
        <dbReference type="EMBL" id="ADY42041.1"/>
    </source>
</evidence>
<dbReference type="GO" id="GO:0090575">
    <property type="term" value="C:RNA polymerase II transcription regulator complex"/>
    <property type="evidence" value="ECO:0007669"/>
    <property type="project" value="TreeGrafter"/>
</dbReference>
<dbReference type="PANTHER" id="PTHR24082">
    <property type="entry name" value="NUCLEAR HORMONE RECEPTOR"/>
    <property type="match status" value="1"/>
</dbReference>
<dbReference type="PANTHER" id="PTHR24082:SF507">
    <property type="entry name" value="BILE ACID RECEPTOR-RELATED"/>
    <property type="match status" value="1"/>
</dbReference>
<evidence type="ECO:0000256" key="1">
    <source>
        <dbReference type="ARBA" id="ARBA00005993"/>
    </source>
</evidence>
<organism evidence="14">
    <name type="scientific">Ascaris suum</name>
    <name type="common">Pig roundworm</name>
    <name type="synonym">Ascaris lumbricoides</name>
    <dbReference type="NCBI Taxonomy" id="6253"/>
    <lineage>
        <taxon>Eukaryota</taxon>
        <taxon>Metazoa</taxon>
        <taxon>Ecdysozoa</taxon>
        <taxon>Nematoda</taxon>
        <taxon>Chromadorea</taxon>
        <taxon>Rhabditida</taxon>
        <taxon>Spirurina</taxon>
        <taxon>Ascaridomorpha</taxon>
        <taxon>Ascaridoidea</taxon>
        <taxon>Ascarididae</taxon>
        <taxon>Ascaris</taxon>
    </lineage>
</organism>
<dbReference type="InterPro" id="IPR013088">
    <property type="entry name" value="Znf_NHR/GATA"/>
</dbReference>
<dbReference type="GO" id="GO:0030154">
    <property type="term" value="P:cell differentiation"/>
    <property type="evidence" value="ECO:0007669"/>
    <property type="project" value="TreeGrafter"/>
</dbReference>
<evidence type="ECO:0000256" key="5">
    <source>
        <dbReference type="ARBA" id="ARBA00023015"/>
    </source>
</evidence>
<dbReference type="SUPFAM" id="SSF57716">
    <property type="entry name" value="Glucocorticoid receptor-like (DNA-binding domain)"/>
    <property type="match status" value="1"/>
</dbReference>
<dbReference type="InterPro" id="IPR050234">
    <property type="entry name" value="Nuclear_hormone_rcpt_NR1"/>
</dbReference>
<dbReference type="Gene3D" id="1.10.565.10">
    <property type="entry name" value="Retinoid X Receptor"/>
    <property type="match status" value="1"/>
</dbReference>
<evidence type="ECO:0000256" key="6">
    <source>
        <dbReference type="ARBA" id="ARBA00023125"/>
    </source>
</evidence>
<feature type="compositionally biased region" description="Basic and acidic residues" evidence="11">
    <location>
        <begin position="267"/>
        <end position="280"/>
    </location>
</feature>
<name>F1KVY7_ASCSU</name>
<dbReference type="Pfam" id="PF00104">
    <property type="entry name" value="Hormone_recep"/>
    <property type="match status" value="1"/>
</dbReference>
<evidence type="ECO:0000256" key="9">
    <source>
        <dbReference type="ARBA" id="ARBA00023242"/>
    </source>
</evidence>
<dbReference type="Gene3D" id="3.30.50.10">
    <property type="entry name" value="Erythroid Transcription Factor GATA-1, subunit A"/>
    <property type="match status" value="1"/>
</dbReference>
<dbReference type="Pfam" id="PF00105">
    <property type="entry name" value="zf-C4"/>
    <property type="match status" value="1"/>
</dbReference>
<dbReference type="SMART" id="SM00399">
    <property type="entry name" value="ZnF_C4"/>
    <property type="match status" value="1"/>
</dbReference>
<dbReference type="SUPFAM" id="SSF48508">
    <property type="entry name" value="Nuclear receptor ligand-binding domain"/>
    <property type="match status" value="1"/>
</dbReference>
<protein>
    <submittedName>
        <fullName evidence="14">Ecdysone receptor</fullName>
    </submittedName>
</protein>
<accession>F1KVY7</accession>
<evidence type="ECO:0000256" key="3">
    <source>
        <dbReference type="ARBA" id="ARBA00022771"/>
    </source>
</evidence>
<comment type="similarity">
    <text evidence="1 10">Belongs to the nuclear hormone receptor family.</text>
</comment>
<evidence type="ECO:0000256" key="7">
    <source>
        <dbReference type="ARBA" id="ARBA00023163"/>
    </source>
</evidence>
<keyword evidence="7 10" id="KW-0804">Transcription</keyword>
<dbReference type="InterPro" id="IPR035500">
    <property type="entry name" value="NHR-like_dom_sf"/>
</dbReference>
<keyword evidence="5 10" id="KW-0805">Transcription regulation</keyword>
<dbReference type="CDD" id="cd07161">
    <property type="entry name" value="NR_DBD_EcR"/>
    <property type="match status" value="1"/>
</dbReference>
<evidence type="ECO:0000256" key="2">
    <source>
        <dbReference type="ARBA" id="ARBA00022723"/>
    </source>
</evidence>
<dbReference type="PROSITE" id="PS51843">
    <property type="entry name" value="NR_LBD"/>
    <property type="match status" value="1"/>
</dbReference>
<dbReference type="GO" id="GO:0004879">
    <property type="term" value="F:nuclear receptor activity"/>
    <property type="evidence" value="ECO:0007669"/>
    <property type="project" value="TreeGrafter"/>
</dbReference>
<dbReference type="InterPro" id="IPR001723">
    <property type="entry name" value="Nuclear_hrmn_rcpt"/>
</dbReference>
<reference evidence="14" key="1">
    <citation type="journal article" date="2011" name="Genome Res.">
        <title>Deep small RNA sequencing from the nematode Ascaris reveals conservation, functional diversification, and novel developmental profiles.</title>
        <authorList>
            <person name="Wang J."/>
            <person name="Czech B."/>
            <person name="Crunk A."/>
            <person name="Wallace A."/>
            <person name="Mitreva M."/>
            <person name="Hannon G.J."/>
            <person name="Davis R.E."/>
        </authorList>
    </citation>
    <scope>NUCLEOTIDE SEQUENCE</scope>
</reference>
<evidence type="ECO:0000259" key="13">
    <source>
        <dbReference type="PROSITE" id="PS51843"/>
    </source>
</evidence>
<dbReference type="GO" id="GO:0008270">
    <property type="term" value="F:zinc ion binding"/>
    <property type="evidence" value="ECO:0007669"/>
    <property type="project" value="UniProtKB-KW"/>
</dbReference>
<keyword evidence="6 10" id="KW-0238">DNA-binding</keyword>
<evidence type="ECO:0000256" key="8">
    <source>
        <dbReference type="ARBA" id="ARBA00023170"/>
    </source>
</evidence>
<dbReference type="GO" id="GO:0045944">
    <property type="term" value="P:positive regulation of transcription by RNA polymerase II"/>
    <property type="evidence" value="ECO:0007669"/>
    <property type="project" value="TreeGrafter"/>
</dbReference>
<feature type="region of interest" description="Disordered" evidence="11">
    <location>
        <begin position="267"/>
        <end position="290"/>
    </location>
</feature>
<dbReference type="GO" id="GO:0000122">
    <property type="term" value="P:negative regulation of transcription by RNA polymerase II"/>
    <property type="evidence" value="ECO:0007669"/>
    <property type="project" value="TreeGrafter"/>
</dbReference>
<proteinExistence type="evidence at transcript level"/>
<keyword evidence="4 10" id="KW-0862">Zinc</keyword>
<dbReference type="PROSITE" id="PS00031">
    <property type="entry name" value="NUCLEAR_REC_DBD_1"/>
    <property type="match status" value="1"/>
</dbReference>
<dbReference type="PRINTS" id="PR00047">
    <property type="entry name" value="STROIDFINGER"/>
</dbReference>
<dbReference type="GO" id="GO:0000978">
    <property type="term" value="F:RNA polymerase II cis-regulatory region sequence-specific DNA binding"/>
    <property type="evidence" value="ECO:0007669"/>
    <property type="project" value="TreeGrafter"/>
</dbReference>
<dbReference type="AlphaFoldDB" id="F1KVY7"/>